<evidence type="ECO:0000256" key="3">
    <source>
        <dbReference type="ARBA" id="ARBA00022705"/>
    </source>
</evidence>
<dbReference type="AlphaFoldDB" id="A0A1B7THP0"/>
<evidence type="ECO:0000256" key="5">
    <source>
        <dbReference type="ARBA" id="ARBA00023242"/>
    </source>
</evidence>
<dbReference type="PANTHER" id="PTHR12087">
    <property type="entry name" value="ORIGIN RECOGNITION COMPLEX SUBUNIT 4"/>
    <property type="match status" value="1"/>
</dbReference>
<comment type="subcellular location">
    <subcellularLocation>
        <location evidence="1">Nucleus</location>
    </subcellularLocation>
</comment>
<dbReference type="InterPro" id="IPR027417">
    <property type="entry name" value="P-loop_NTPase"/>
</dbReference>
<evidence type="ECO:0000313" key="7">
    <source>
        <dbReference type="EMBL" id="OBA28188.1"/>
    </source>
</evidence>
<accession>A0A1B7THP0</accession>
<dbReference type="GO" id="GO:0003688">
    <property type="term" value="F:DNA replication origin binding"/>
    <property type="evidence" value="ECO:0007669"/>
    <property type="project" value="TreeGrafter"/>
</dbReference>
<reference evidence="8" key="1">
    <citation type="journal article" date="2016" name="Proc. Natl. Acad. Sci. U.S.A.">
        <title>Comparative genomics of biotechnologically important yeasts.</title>
        <authorList>
            <person name="Riley R."/>
            <person name="Haridas S."/>
            <person name="Wolfe K.H."/>
            <person name="Lopes M.R."/>
            <person name="Hittinger C.T."/>
            <person name="Goeker M."/>
            <person name="Salamov A.A."/>
            <person name="Wisecaver J.H."/>
            <person name="Long T.M."/>
            <person name="Calvey C.H."/>
            <person name="Aerts A.L."/>
            <person name="Barry K.W."/>
            <person name="Choi C."/>
            <person name="Clum A."/>
            <person name="Coughlan A.Y."/>
            <person name="Deshpande S."/>
            <person name="Douglass A.P."/>
            <person name="Hanson S.J."/>
            <person name="Klenk H.-P."/>
            <person name="LaButti K.M."/>
            <person name="Lapidus A."/>
            <person name="Lindquist E.A."/>
            <person name="Lipzen A.M."/>
            <person name="Meier-Kolthoff J.P."/>
            <person name="Ohm R.A."/>
            <person name="Otillar R.P."/>
            <person name="Pangilinan J.L."/>
            <person name="Peng Y."/>
            <person name="Rokas A."/>
            <person name="Rosa C.A."/>
            <person name="Scheuner C."/>
            <person name="Sibirny A.A."/>
            <person name="Slot J.C."/>
            <person name="Stielow J.B."/>
            <person name="Sun H."/>
            <person name="Kurtzman C.P."/>
            <person name="Blackwell M."/>
            <person name="Grigoriev I.V."/>
            <person name="Jeffries T.W."/>
        </authorList>
    </citation>
    <scope>NUCLEOTIDE SEQUENCE [LARGE SCALE GENOMIC DNA]</scope>
    <source>
        <strain evidence="8">NRRL Y-1626</strain>
    </source>
</reference>
<dbReference type="InterPro" id="IPR032705">
    <property type="entry name" value="ORC4_C"/>
</dbReference>
<keyword evidence="8" id="KW-1185">Reference proteome</keyword>
<sequence>MTNCCVENPNEDKDFIKLRLAILQQINITQRVPSFYQEQLDTIKWKIARSCNAASGKRNDSFILQVFNANDNTMVKNCIDEALTNDIKNNNVIINLSGIIDTGIGSLLTQFENQVYKKIEKTQTMEDGDDEYFVNFDKRFKDKMERYMAIKGVNDEFEQSGENNNNNNNRINFSTGFLTSENLSRSFDIFLTFLSNNGQLSLDDDSNMAINRDDLPTIIFIVDNLELFSEDSERQTLLYNLFDFMDGNSGNNAFSTCFIGLTNVPVIEQTLEKRVHSRFANTFIIFNGMENFDSFKNSFYDMITLSKDTIMNKIENEDFSFVELKKNWNLKIEQWKNDIPFGSTFEKMNINKFLELVFNTNKSFQFVQHCVLNALNPYKFNAKNWANFDTLMVKSMSAYHLNLLKNSYENLIRSLTDLEVLILIIFTKLVHNGKNNTTNEKKNPLKITPNSSTLDITMKTYYSIYAADINKPVLKKFEPNDIKATWERLNTLGLIMPRNRLKSQMDLNKSFKSSNYMRYKIQNANSMNPSVSLLTLDELRKALGPNHILYKHTSY</sequence>
<dbReference type="Proteomes" id="UP000092321">
    <property type="component" value="Unassembled WGS sequence"/>
</dbReference>
<evidence type="ECO:0000259" key="6">
    <source>
        <dbReference type="Pfam" id="PF14629"/>
    </source>
</evidence>
<keyword evidence="4" id="KW-0238">DNA-binding</keyword>
<proteinExistence type="inferred from homology"/>
<comment type="caution">
    <text evidence="7">The sequence shown here is derived from an EMBL/GenBank/DDBJ whole genome shotgun (WGS) entry which is preliminary data.</text>
</comment>
<feature type="domain" description="Origin recognition complex subunit 4 C-terminal" evidence="6">
    <location>
        <begin position="332"/>
        <end position="515"/>
    </location>
</feature>
<dbReference type="GO" id="GO:0005664">
    <property type="term" value="C:nuclear origin of replication recognition complex"/>
    <property type="evidence" value="ECO:0007669"/>
    <property type="project" value="TreeGrafter"/>
</dbReference>
<keyword evidence="5" id="KW-0539">Nucleus</keyword>
<evidence type="ECO:0000256" key="4">
    <source>
        <dbReference type="ARBA" id="ARBA00023125"/>
    </source>
</evidence>
<gene>
    <name evidence="7" type="ORF">HANVADRAFT_51524</name>
</gene>
<comment type="similarity">
    <text evidence="2">Belongs to the ORC4 family.</text>
</comment>
<name>A0A1B7THP0_9ASCO</name>
<evidence type="ECO:0000256" key="1">
    <source>
        <dbReference type="ARBA" id="ARBA00004123"/>
    </source>
</evidence>
<evidence type="ECO:0000256" key="2">
    <source>
        <dbReference type="ARBA" id="ARBA00005334"/>
    </source>
</evidence>
<organism evidence="7 8">
    <name type="scientific">Hanseniaspora valbyensis NRRL Y-1626</name>
    <dbReference type="NCBI Taxonomy" id="766949"/>
    <lineage>
        <taxon>Eukaryota</taxon>
        <taxon>Fungi</taxon>
        <taxon>Dikarya</taxon>
        <taxon>Ascomycota</taxon>
        <taxon>Saccharomycotina</taxon>
        <taxon>Saccharomycetes</taxon>
        <taxon>Saccharomycodales</taxon>
        <taxon>Saccharomycodaceae</taxon>
        <taxon>Hanseniaspora</taxon>
    </lineage>
</organism>
<dbReference type="GO" id="GO:0006270">
    <property type="term" value="P:DNA replication initiation"/>
    <property type="evidence" value="ECO:0007669"/>
    <property type="project" value="TreeGrafter"/>
</dbReference>
<evidence type="ECO:0000313" key="8">
    <source>
        <dbReference type="Proteomes" id="UP000092321"/>
    </source>
</evidence>
<protein>
    <recommendedName>
        <fullName evidence="6">Origin recognition complex subunit 4 C-terminal domain-containing protein</fullName>
    </recommendedName>
</protein>
<keyword evidence="3" id="KW-0235">DNA replication</keyword>
<dbReference type="PANTHER" id="PTHR12087:SF0">
    <property type="entry name" value="ORIGIN RECOGNITION COMPLEX SUBUNIT 4"/>
    <property type="match status" value="1"/>
</dbReference>
<dbReference type="EMBL" id="LXPE01000004">
    <property type="protein sequence ID" value="OBA28188.1"/>
    <property type="molecule type" value="Genomic_DNA"/>
</dbReference>
<dbReference type="InterPro" id="IPR016527">
    <property type="entry name" value="ORC4"/>
</dbReference>
<dbReference type="Gene3D" id="3.40.50.300">
    <property type="entry name" value="P-loop containing nucleotide triphosphate hydrolases"/>
    <property type="match status" value="1"/>
</dbReference>
<dbReference type="OrthoDB" id="343623at2759"/>
<dbReference type="Pfam" id="PF14629">
    <property type="entry name" value="ORC4_C"/>
    <property type="match status" value="1"/>
</dbReference>